<dbReference type="EMBL" id="VIVR01000001">
    <property type="protein sequence ID" value="TWE21812.1"/>
    <property type="molecule type" value="Genomic_DNA"/>
</dbReference>
<protein>
    <submittedName>
        <fullName evidence="1">Uncharacterized protein</fullName>
    </submittedName>
</protein>
<evidence type="ECO:0000313" key="1">
    <source>
        <dbReference type="EMBL" id="TWE21812.1"/>
    </source>
</evidence>
<accession>A0A561F1W4</accession>
<proteinExistence type="predicted"/>
<evidence type="ECO:0000313" key="2">
    <source>
        <dbReference type="Proteomes" id="UP000318416"/>
    </source>
</evidence>
<name>A0A561F1W4_9ACTN</name>
<dbReference type="Proteomes" id="UP000318416">
    <property type="component" value="Unassembled WGS sequence"/>
</dbReference>
<reference evidence="1 2" key="1">
    <citation type="submission" date="2019-06" db="EMBL/GenBank/DDBJ databases">
        <title>Sequencing the genomes of 1000 actinobacteria strains.</title>
        <authorList>
            <person name="Klenk H.-P."/>
        </authorList>
    </citation>
    <scope>NUCLEOTIDE SEQUENCE [LARGE SCALE GENOMIC DNA]</scope>
    <source>
        <strain evidence="1 2">DSM 41649</strain>
    </source>
</reference>
<organism evidence="1 2">
    <name type="scientific">Kitasatospora atroaurantiaca</name>
    <dbReference type="NCBI Taxonomy" id="285545"/>
    <lineage>
        <taxon>Bacteria</taxon>
        <taxon>Bacillati</taxon>
        <taxon>Actinomycetota</taxon>
        <taxon>Actinomycetes</taxon>
        <taxon>Kitasatosporales</taxon>
        <taxon>Streptomycetaceae</taxon>
        <taxon>Kitasatospora</taxon>
    </lineage>
</organism>
<gene>
    <name evidence="1" type="ORF">FB465_7039</name>
</gene>
<sequence length="80" mass="8725">MLNLKAAVGAVALFTRTRQHLYTSLGSTRKFCRNRTVHGFGHRGPLPGWQGPAVQRAEEGRDLSSMSGILADSAYRLLVA</sequence>
<comment type="caution">
    <text evidence="1">The sequence shown here is derived from an EMBL/GenBank/DDBJ whole genome shotgun (WGS) entry which is preliminary data.</text>
</comment>
<dbReference type="AlphaFoldDB" id="A0A561F1W4"/>
<keyword evidence="2" id="KW-1185">Reference proteome</keyword>